<dbReference type="Proteomes" id="UP001062846">
    <property type="component" value="Chromosome 2"/>
</dbReference>
<proteinExistence type="predicted"/>
<evidence type="ECO:0000313" key="2">
    <source>
        <dbReference type="Proteomes" id="UP001062846"/>
    </source>
</evidence>
<name>A0ACC0PLT4_RHOML</name>
<organism evidence="1 2">
    <name type="scientific">Rhododendron molle</name>
    <name type="common">Chinese azalea</name>
    <name type="synonym">Azalea mollis</name>
    <dbReference type="NCBI Taxonomy" id="49168"/>
    <lineage>
        <taxon>Eukaryota</taxon>
        <taxon>Viridiplantae</taxon>
        <taxon>Streptophyta</taxon>
        <taxon>Embryophyta</taxon>
        <taxon>Tracheophyta</taxon>
        <taxon>Spermatophyta</taxon>
        <taxon>Magnoliopsida</taxon>
        <taxon>eudicotyledons</taxon>
        <taxon>Gunneridae</taxon>
        <taxon>Pentapetalae</taxon>
        <taxon>asterids</taxon>
        <taxon>Ericales</taxon>
        <taxon>Ericaceae</taxon>
        <taxon>Ericoideae</taxon>
        <taxon>Rhodoreae</taxon>
        <taxon>Rhododendron</taxon>
    </lineage>
</organism>
<gene>
    <name evidence="1" type="ORF">RHMOL_Rhmol02G0057700</name>
</gene>
<reference evidence="1" key="1">
    <citation type="submission" date="2022-02" db="EMBL/GenBank/DDBJ databases">
        <title>Plant Genome Project.</title>
        <authorList>
            <person name="Zhang R.-G."/>
        </authorList>
    </citation>
    <scope>NUCLEOTIDE SEQUENCE</scope>
    <source>
        <strain evidence="1">AT1</strain>
    </source>
</reference>
<dbReference type="EMBL" id="CM046389">
    <property type="protein sequence ID" value="KAI8566645.1"/>
    <property type="molecule type" value="Genomic_DNA"/>
</dbReference>
<accession>A0ACC0PLT4</accession>
<keyword evidence="2" id="KW-1185">Reference proteome</keyword>
<evidence type="ECO:0000313" key="1">
    <source>
        <dbReference type="EMBL" id="KAI8566645.1"/>
    </source>
</evidence>
<sequence length="411" mass="44168">MSHPERCVLILALALMAMHESSVESTITAQGTVSIVSSIPDAFLTIHCQSSSGKGGSTLGLSPGQIKFLVPPLSSGKDLGTKSIPFNGKFTWNIEIDGVLYDVKVSEICSFSNPDTVEASDPLDLVKTGVSKASVDMAMEANSRGYKEEDVVRVWDPRGEPTRKMGAVVGCDSLAGKDGLGGSKHDNVAMHLMPVTASPIAESENFESRVEDSVEFGEGQEDILGQSAQSKVLVQKEHLAQVGFLNLEGGDGLSGPVVDKRGLGSILCETMSISQINGMGGELGALIMATHQPLRVESLVLITGQVRVSNGFASPLLLHCSSDTVDLGNQTVRGGTLFEWTVRVVVGKSNVYSCDLLSGNKRGHFVLFDPKKELSDEVCGTRNFECDWKLAYGGLSLFYRKRREYVLQYPF</sequence>
<protein>
    <submittedName>
        <fullName evidence="1">Uncharacterized protein</fullName>
    </submittedName>
</protein>
<comment type="caution">
    <text evidence="1">The sequence shown here is derived from an EMBL/GenBank/DDBJ whole genome shotgun (WGS) entry which is preliminary data.</text>
</comment>